<feature type="domain" description="GRAM" evidence="2">
    <location>
        <begin position="94"/>
        <end position="172"/>
    </location>
</feature>
<sequence>MAYVQDNQSTSIRSLKEVTGIPVRSTKGLLLSTKPYQSHYPLSTTSSKINGKEREYSFAVWFKHYVSLGPKLIEIMKHKLSYGAKIIQYGSQDKIFWKNFSIKEGEKLLQASQCYLYTTSGAIAGLLFVSNERVAFCSDRSIKTYSATGKLLKFQYKVSIPLGKINEVRESLNMKRPSNNYVELVTVDDFSFWFMGFMNSKKTLRYLHHAISLVCLNN</sequence>
<comment type="caution">
    <text evidence="3">The sequence shown here is derived from an EMBL/GenBank/DDBJ whole genome shotgun (WGS) entry which is preliminary data.</text>
</comment>
<dbReference type="EMBL" id="PKPP01020379">
    <property type="protein sequence ID" value="PWA35253.1"/>
    <property type="molecule type" value="Genomic_DNA"/>
</dbReference>
<evidence type="ECO:0000313" key="3">
    <source>
        <dbReference type="EMBL" id="PWA35253.1"/>
    </source>
</evidence>
<dbReference type="OrthoDB" id="1736712at2759"/>
<dbReference type="Gene3D" id="2.30.29.30">
    <property type="entry name" value="Pleckstrin-homology domain (PH domain)/Phosphotyrosine-binding domain (PTB)"/>
    <property type="match status" value="1"/>
</dbReference>
<comment type="similarity">
    <text evidence="1">Belongs to the GEM family.</text>
</comment>
<dbReference type="SMART" id="SM00568">
    <property type="entry name" value="GRAM"/>
    <property type="match status" value="1"/>
</dbReference>
<dbReference type="InterPro" id="IPR037848">
    <property type="entry name" value="GEM-like"/>
</dbReference>
<proteinExistence type="inferred from homology"/>
<evidence type="ECO:0000259" key="2">
    <source>
        <dbReference type="SMART" id="SM00568"/>
    </source>
</evidence>
<evidence type="ECO:0000256" key="1">
    <source>
        <dbReference type="ARBA" id="ARBA00009414"/>
    </source>
</evidence>
<organism evidence="3 4">
    <name type="scientific">Artemisia annua</name>
    <name type="common">Sweet wormwood</name>
    <dbReference type="NCBI Taxonomy" id="35608"/>
    <lineage>
        <taxon>Eukaryota</taxon>
        <taxon>Viridiplantae</taxon>
        <taxon>Streptophyta</taxon>
        <taxon>Embryophyta</taxon>
        <taxon>Tracheophyta</taxon>
        <taxon>Spermatophyta</taxon>
        <taxon>Magnoliopsida</taxon>
        <taxon>eudicotyledons</taxon>
        <taxon>Gunneridae</taxon>
        <taxon>Pentapetalae</taxon>
        <taxon>asterids</taxon>
        <taxon>campanulids</taxon>
        <taxon>Asterales</taxon>
        <taxon>Asteraceae</taxon>
        <taxon>Asteroideae</taxon>
        <taxon>Anthemideae</taxon>
        <taxon>Artemisiinae</taxon>
        <taxon>Artemisia</taxon>
    </lineage>
</organism>
<dbReference type="STRING" id="35608.A0A2U1KF71"/>
<keyword evidence="4" id="KW-1185">Reference proteome</keyword>
<dbReference type="InterPro" id="IPR004182">
    <property type="entry name" value="GRAM"/>
</dbReference>
<dbReference type="Proteomes" id="UP000245207">
    <property type="component" value="Unassembled WGS sequence"/>
</dbReference>
<evidence type="ECO:0000313" key="4">
    <source>
        <dbReference type="Proteomes" id="UP000245207"/>
    </source>
</evidence>
<dbReference type="AlphaFoldDB" id="A0A2U1KF71"/>
<dbReference type="Pfam" id="PF02893">
    <property type="entry name" value="GRAM"/>
    <property type="match status" value="1"/>
</dbReference>
<dbReference type="InterPro" id="IPR011993">
    <property type="entry name" value="PH-like_dom_sf"/>
</dbReference>
<gene>
    <name evidence="3" type="ORF">CTI12_AA611330</name>
</gene>
<accession>A0A2U1KF71</accession>
<protein>
    <submittedName>
        <fullName evidence="3">GRAM domain-containing protein</fullName>
    </submittedName>
</protein>
<name>A0A2U1KF71_ARTAN</name>
<reference evidence="3 4" key="1">
    <citation type="journal article" date="2018" name="Mol. Plant">
        <title>The genome of Artemisia annua provides insight into the evolution of Asteraceae family and artemisinin biosynthesis.</title>
        <authorList>
            <person name="Shen Q."/>
            <person name="Zhang L."/>
            <person name="Liao Z."/>
            <person name="Wang S."/>
            <person name="Yan T."/>
            <person name="Shi P."/>
            <person name="Liu M."/>
            <person name="Fu X."/>
            <person name="Pan Q."/>
            <person name="Wang Y."/>
            <person name="Lv Z."/>
            <person name="Lu X."/>
            <person name="Zhang F."/>
            <person name="Jiang W."/>
            <person name="Ma Y."/>
            <person name="Chen M."/>
            <person name="Hao X."/>
            <person name="Li L."/>
            <person name="Tang Y."/>
            <person name="Lv G."/>
            <person name="Zhou Y."/>
            <person name="Sun X."/>
            <person name="Brodelius P.E."/>
            <person name="Rose J.K.C."/>
            <person name="Tang K."/>
        </authorList>
    </citation>
    <scope>NUCLEOTIDE SEQUENCE [LARGE SCALE GENOMIC DNA]</scope>
    <source>
        <strain evidence="4">cv. Huhao1</strain>
        <tissue evidence="3">Leaf</tissue>
    </source>
</reference>
<dbReference type="PANTHER" id="PTHR31969">
    <property type="entry name" value="GEM-LIKE PROTEIN 2"/>
    <property type="match status" value="1"/>
</dbReference>